<protein>
    <submittedName>
        <fullName evidence="7">Translesion error-prone DNA polymerase V subunit UmuC</fullName>
        <ecNumber evidence="7">2.7.7.7</ecNumber>
    </submittedName>
</protein>
<reference evidence="7 8" key="1">
    <citation type="journal article" date="2018" name="Microbiome">
        <title>Fine metagenomic profile of the Mediterranean stratified and mixed water columns revealed by assembly and recruitment.</title>
        <authorList>
            <person name="Haro-Moreno J.M."/>
            <person name="Lopez-Perez M."/>
            <person name="De La Torre J.R."/>
            <person name="Picazo A."/>
            <person name="Camacho A."/>
            <person name="Rodriguez-Valera F."/>
        </authorList>
    </citation>
    <scope>NUCLEOTIDE SEQUENCE [LARGE SCALE GENOMIC DNA]</scope>
    <source>
        <strain evidence="7">MED-G84</strain>
    </source>
</reference>
<comment type="similarity">
    <text evidence="1">Belongs to the DNA polymerase type-Y family.</text>
</comment>
<dbReference type="InterPro" id="IPR017961">
    <property type="entry name" value="DNA_pol_Y-fam_little_finger"/>
</dbReference>
<dbReference type="GO" id="GO:0003887">
    <property type="term" value="F:DNA-directed DNA polymerase activity"/>
    <property type="evidence" value="ECO:0007669"/>
    <property type="project" value="UniProtKB-EC"/>
</dbReference>
<dbReference type="Pfam" id="PF11799">
    <property type="entry name" value="IMS_C"/>
    <property type="match status" value="1"/>
</dbReference>
<dbReference type="EC" id="2.7.7.7" evidence="7"/>
<name>A0A368BLS9_9GAMM</name>
<dbReference type="EMBL" id="QOPC01000017">
    <property type="protein sequence ID" value="RCL37817.1"/>
    <property type="molecule type" value="Genomic_DNA"/>
</dbReference>
<accession>A0A368BLS9</accession>
<evidence type="ECO:0000256" key="4">
    <source>
        <dbReference type="ARBA" id="ARBA00023204"/>
    </source>
</evidence>
<dbReference type="InterPro" id="IPR025188">
    <property type="entry name" value="DUF4113"/>
</dbReference>
<feature type="domain" description="UmuC" evidence="6">
    <location>
        <begin position="4"/>
        <end position="189"/>
    </location>
</feature>
<dbReference type="GO" id="GO:0005829">
    <property type="term" value="C:cytosol"/>
    <property type="evidence" value="ECO:0007669"/>
    <property type="project" value="TreeGrafter"/>
</dbReference>
<dbReference type="GO" id="GO:0042276">
    <property type="term" value="P:error-prone translesion synthesis"/>
    <property type="evidence" value="ECO:0007669"/>
    <property type="project" value="TreeGrafter"/>
</dbReference>
<dbReference type="InterPro" id="IPR050116">
    <property type="entry name" value="DNA_polymerase-Y"/>
</dbReference>
<dbReference type="Pfam" id="PF11798">
    <property type="entry name" value="IMS_HHH"/>
    <property type="match status" value="1"/>
</dbReference>
<dbReference type="Gene3D" id="3.30.70.270">
    <property type="match status" value="1"/>
</dbReference>
<keyword evidence="7" id="KW-0548">Nucleotidyltransferase</keyword>
<dbReference type="GO" id="GO:0009432">
    <property type="term" value="P:SOS response"/>
    <property type="evidence" value="ECO:0007669"/>
    <property type="project" value="UniProtKB-KW"/>
</dbReference>
<dbReference type="NCBIfam" id="NF002955">
    <property type="entry name" value="PRK03609.1"/>
    <property type="match status" value="1"/>
</dbReference>
<keyword evidence="2" id="KW-0227">DNA damage</keyword>
<dbReference type="Pfam" id="PF00817">
    <property type="entry name" value="IMS"/>
    <property type="match status" value="1"/>
</dbReference>
<dbReference type="Pfam" id="PF13438">
    <property type="entry name" value="DUF4113"/>
    <property type="match status" value="1"/>
</dbReference>
<dbReference type="InterPro" id="IPR043128">
    <property type="entry name" value="Rev_trsase/Diguanyl_cyclase"/>
</dbReference>
<evidence type="ECO:0000256" key="2">
    <source>
        <dbReference type="ARBA" id="ARBA00022763"/>
    </source>
</evidence>
<keyword evidence="3" id="KW-0741">SOS mutagenesis</keyword>
<evidence type="ECO:0000313" key="7">
    <source>
        <dbReference type="EMBL" id="RCL37817.1"/>
    </source>
</evidence>
<dbReference type="PANTHER" id="PTHR11076:SF34">
    <property type="entry name" value="PROTEIN UMUC"/>
    <property type="match status" value="1"/>
</dbReference>
<organism evidence="7 8">
    <name type="scientific">SAR86 cluster bacterium</name>
    <dbReference type="NCBI Taxonomy" id="2030880"/>
    <lineage>
        <taxon>Bacteria</taxon>
        <taxon>Pseudomonadati</taxon>
        <taxon>Pseudomonadota</taxon>
        <taxon>Gammaproteobacteria</taxon>
        <taxon>SAR86 cluster</taxon>
    </lineage>
</organism>
<dbReference type="GO" id="GO:0003684">
    <property type="term" value="F:damaged DNA binding"/>
    <property type="evidence" value="ECO:0007669"/>
    <property type="project" value="InterPro"/>
</dbReference>
<comment type="caution">
    <text evidence="7">The sequence shown here is derived from an EMBL/GenBank/DDBJ whole genome shotgun (WGS) entry which is preliminary data.</text>
</comment>
<keyword evidence="7" id="KW-0808">Transferase</keyword>
<keyword evidence="4" id="KW-0234">DNA repair</keyword>
<proteinExistence type="inferred from homology"/>
<evidence type="ECO:0000256" key="5">
    <source>
        <dbReference type="ARBA" id="ARBA00023236"/>
    </source>
</evidence>
<dbReference type="Proteomes" id="UP000253032">
    <property type="component" value="Unassembled WGS sequence"/>
</dbReference>
<dbReference type="Gene3D" id="3.40.1170.60">
    <property type="match status" value="1"/>
</dbReference>
<dbReference type="InterPro" id="IPR043502">
    <property type="entry name" value="DNA/RNA_pol_sf"/>
</dbReference>
<dbReference type="GO" id="GO:0006281">
    <property type="term" value="P:DNA repair"/>
    <property type="evidence" value="ECO:0007669"/>
    <property type="project" value="UniProtKB-KW"/>
</dbReference>
<evidence type="ECO:0000313" key="8">
    <source>
        <dbReference type="Proteomes" id="UP000253032"/>
    </source>
</evidence>
<evidence type="ECO:0000259" key="6">
    <source>
        <dbReference type="PROSITE" id="PS50173"/>
    </source>
</evidence>
<evidence type="ECO:0000256" key="1">
    <source>
        <dbReference type="ARBA" id="ARBA00010945"/>
    </source>
</evidence>
<dbReference type="InterPro" id="IPR024728">
    <property type="entry name" value="PolY_HhH_motif"/>
</dbReference>
<keyword evidence="5" id="KW-0742">SOS response</keyword>
<gene>
    <name evidence="7" type="ORF">DBW98_03420</name>
</gene>
<dbReference type="Gene3D" id="1.10.150.20">
    <property type="entry name" value="5' to 3' exonuclease, C-terminal subdomain"/>
    <property type="match status" value="1"/>
</dbReference>
<dbReference type="PANTHER" id="PTHR11076">
    <property type="entry name" value="DNA REPAIR POLYMERASE UMUC / TRANSFERASE FAMILY MEMBER"/>
    <property type="match status" value="1"/>
</dbReference>
<dbReference type="CDD" id="cd01700">
    <property type="entry name" value="PolY_Pol_V_umuC"/>
    <property type="match status" value="1"/>
</dbReference>
<dbReference type="AlphaFoldDB" id="A0A368BLS9"/>
<dbReference type="InterPro" id="IPR001126">
    <property type="entry name" value="UmuC"/>
</dbReference>
<sequence>MKLLALVDCDNFYASCERVFRPDLKRKPIVVLSNNDGCVIARSKEAKAMGIKMGIPWFQVKTAYLAQGGKVFSSNFALYGDLSKRVMNILDGMVKKIEVYSIDEAFLDLRHIQQPSQAHEFGIYCRNTIHQWVGIPVRIGIAPTKTLTKVASHVAKNKSNGTGVYCLSNKEQITHILKTLPIEEVWGIGRRLSQQLNQLGTYSAYDLMQMDIRFIRKKFSVVLERTVRELRGEPCIQIEDNVDPKKQIVVSRSFRGKIENLNLLKPLISNFAVRAGEKLRHEKQKCSQVSVFISTSRFNKKLQHRGYHSFQFPCPIDDTRSILMGANRSLNTIFRSGYPYAKAGILLSHFSNPTCIQRSLFEATDQESFKQDTNLMQVIDGLNSYQTQIYYASQYPAGSSPIQKKMVSPKYTTNWWDLPTTK</sequence>
<dbReference type="SUPFAM" id="SSF56672">
    <property type="entry name" value="DNA/RNA polymerases"/>
    <property type="match status" value="1"/>
</dbReference>
<evidence type="ECO:0000256" key="3">
    <source>
        <dbReference type="ARBA" id="ARBA00023199"/>
    </source>
</evidence>
<dbReference type="PROSITE" id="PS50173">
    <property type="entry name" value="UMUC"/>
    <property type="match status" value="1"/>
</dbReference>